<reference evidence="1" key="1">
    <citation type="submission" date="2022-05" db="EMBL/GenBank/DDBJ databases">
        <title>The Musa troglodytarum L. genome provides insights into the mechanism of non-climacteric behaviour and enrichment of carotenoids.</title>
        <authorList>
            <person name="Wang J."/>
        </authorList>
    </citation>
    <scope>NUCLEOTIDE SEQUENCE</scope>
    <source>
        <tissue evidence="1">Leaf</tissue>
    </source>
</reference>
<dbReference type="EMBL" id="CP097509">
    <property type="protein sequence ID" value="URE14814.1"/>
    <property type="molecule type" value="Genomic_DNA"/>
</dbReference>
<name>A0A9E7GHB1_9LILI</name>
<dbReference type="EMBL" id="CP097509">
    <property type="protein sequence ID" value="URE14815.1"/>
    <property type="molecule type" value="Genomic_DNA"/>
</dbReference>
<evidence type="ECO:0000313" key="1">
    <source>
        <dbReference type="EMBL" id="URE14815.1"/>
    </source>
</evidence>
<evidence type="ECO:0000313" key="2">
    <source>
        <dbReference type="Proteomes" id="UP001055439"/>
    </source>
</evidence>
<accession>A0A9E7GHB1</accession>
<proteinExistence type="predicted"/>
<dbReference type="AlphaFoldDB" id="A0A9E7GHB1"/>
<keyword evidence="2" id="KW-1185">Reference proteome</keyword>
<gene>
    <name evidence="1" type="ORF">MUK42_12237</name>
</gene>
<sequence length="74" mass="8275">MSKVVVVVVGMGSCGPMTGPGSNGDNKDGLLCLGTSQPRYEFWKKTEDVFRISNYEVLYLLSFEAFPAYEFHFN</sequence>
<organism evidence="1 2">
    <name type="scientific">Musa troglodytarum</name>
    <name type="common">fe'i banana</name>
    <dbReference type="NCBI Taxonomy" id="320322"/>
    <lineage>
        <taxon>Eukaryota</taxon>
        <taxon>Viridiplantae</taxon>
        <taxon>Streptophyta</taxon>
        <taxon>Embryophyta</taxon>
        <taxon>Tracheophyta</taxon>
        <taxon>Spermatophyta</taxon>
        <taxon>Magnoliopsida</taxon>
        <taxon>Liliopsida</taxon>
        <taxon>Zingiberales</taxon>
        <taxon>Musaceae</taxon>
        <taxon>Musa</taxon>
    </lineage>
</organism>
<dbReference type="Proteomes" id="UP001055439">
    <property type="component" value="Chromosome 7"/>
</dbReference>
<protein>
    <submittedName>
        <fullName evidence="1">Uncharacterized protein</fullName>
    </submittedName>
</protein>